<dbReference type="Proteomes" id="UP000070412">
    <property type="component" value="Unassembled WGS sequence"/>
</dbReference>
<feature type="domain" description="BTB" evidence="3">
    <location>
        <begin position="6"/>
        <end position="79"/>
    </location>
</feature>
<dbReference type="InterPro" id="IPR013087">
    <property type="entry name" value="Znf_C2H2_type"/>
</dbReference>
<keyword evidence="1" id="KW-0863">Zinc-finger</keyword>
<reference evidence="5" key="2">
    <citation type="submission" date="2020-01" db="EMBL/GenBank/DDBJ databases">
        <authorList>
            <person name="Korhonen P.K.K."/>
            <person name="Guangxu M.G."/>
            <person name="Wang T.W."/>
            <person name="Stroehlein A.J.S."/>
            <person name="Young N.D."/>
            <person name="Ang C.-S.A."/>
            <person name="Fernando D.W.F."/>
            <person name="Lu H.L."/>
            <person name="Taylor S.T."/>
            <person name="Ehtesham M.E.M."/>
            <person name="Najaraj S.H.N."/>
            <person name="Harsha G.H.G."/>
            <person name="Madugundu A.M."/>
            <person name="Renuse S.R."/>
            <person name="Holt D.H."/>
            <person name="Pandey A.P."/>
            <person name="Papenfuss A.P."/>
            <person name="Gasser R.B.G."/>
            <person name="Fischer K.F."/>
        </authorList>
    </citation>
    <scope>NUCLEOTIDE SEQUENCE</scope>
    <source>
        <strain evidence="5">SSS_KF_BRIS2020</strain>
    </source>
</reference>
<dbReference type="SMART" id="SM00355">
    <property type="entry name" value="ZnF_C2H2"/>
    <property type="match status" value="1"/>
</dbReference>
<feature type="compositionally biased region" description="Low complexity" evidence="2">
    <location>
        <begin position="267"/>
        <end position="284"/>
    </location>
</feature>
<dbReference type="Gene3D" id="3.30.710.10">
    <property type="entry name" value="Potassium Channel Kv1.1, Chain A"/>
    <property type="match status" value="1"/>
</dbReference>
<evidence type="ECO:0000313" key="7">
    <source>
        <dbReference type="Proteomes" id="UP000070412"/>
    </source>
</evidence>
<dbReference type="PROSITE" id="PS00028">
    <property type="entry name" value="ZINC_FINGER_C2H2_1"/>
    <property type="match status" value="1"/>
</dbReference>
<sequence>MSTSEFNATSTNGYQEFRCHRLILSAYSDFFRRLFTSMYENGSIGNPHHLSSSLFLDIDAFIFDSILRLIYIGYADLPIDRKDEIQAAISKLELKEVHFDCVPIKLKPILTDNEPINYLKKRLLTSSDSVTFGKPSKLIAGESATILVGNRNQTVNNICCGNNSLDESHRNDLIADLKPIGYPQSPCSLLAQTNTSVIPNTETTVSTSTSSSTLTIFKNIVAPMPSPLSAQLSMPIIMSQTKTIGNNVGALTQSDNDVLNDLVRPASSSSSPNNVSMKESSTSSSPPPPPSQPPSTSLFSCQFCQKQYNYEISLKKHIKSSHLNAK</sequence>
<dbReference type="EnsemblMetazoa" id="SSS_7010s_mrna">
    <property type="protein sequence ID" value="KAF7487949.1"/>
    <property type="gene ID" value="SSS_7010"/>
</dbReference>
<dbReference type="CDD" id="cd18186">
    <property type="entry name" value="BTB_POZ_ZBTB_KLHL-like"/>
    <property type="match status" value="1"/>
</dbReference>
<keyword evidence="1" id="KW-0479">Metal-binding</keyword>
<dbReference type="OrthoDB" id="6134519at2759"/>
<evidence type="ECO:0000256" key="1">
    <source>
        <dbReference type="PROSITE-ProRule" id="PRU00042"/>
    </source>
</evidence>
<dbReference type="GO" id="GO:0008270">
    <property type="term" value="F:zinc ion binding"/>
    <property type="evidence" value="ECO:0007669"/>
    <property type="project" value="UniProtKB-KW"/>
</dbReference>
<dbReference type="SMART" id="SM00225">
    <property type="entry name" value="BTB"/>
    <property type="match status" value="1"/>
</dbReference>
<reference evidence="7" key="1">
    <citation type="journal article" date="2020" name="PLoS Negl. Trop. Dis.">
        <title>High-quality nuclear genome for Sarcoptes scabiei-A critical resource for a neglected parasite.</title>
        <authorList>
            <person name="Korhonen P.K."/>
            <person name="Gasser R.B."/>
            <person name="Ma G."/>
            <person name="Wang T."/>
            <person name="Stroehlein A.J."/>
            <person name="Young N.D."/>
            <person name="Ang C.S."/>
            <person name="Fernando D.D."/>
            <person name="Lu H.C."/>
            <person name="Taylor S."/>
            <person name="Reynolds S.L."/>
            <person name="Mofiz E."/>
            <person name="Najaraj S.H."/>
            <person name="Gowda H."/>
            <person name="Madugundu A."/>
            <person name="Renuse S."/>
            <person name="Holt D."/>
            <person name="Pandey A."/>
            <person name="Papenfuss A.T."/>
            <person name="Fischer K."/>
        </authorList>
    </citation>
    <scope>NUCLEOTIDE SEQUENCE [LARGE SCALE GENOMIC DNA]</scope>
</reference>
<dbReference type="PROSITE" id="PS50157">
    <property type="entry name" value="ZINC_FINGER_C2H2_2"/>
    <property type="match status" value="1"/>
</dbReference>
<keyword evidence="7" id="KW-1185">Reference proteome</keyword>
<keyword evidence="1" id="KW-0862">Zinc</keyword>
<gene>
    <name evidence="5" type="ORF">SSS_7010</name>
</gene>
<feature type="region of interest" description="Disordered" evidence="2">
    <location>
        <begin position="261"/>
        <end position="298"/>
    </location>
</feature>
<dbReference type="PROSITE" id="PS50097">
    <property type="entry name" value="BTB"/>
    <property type="match status" value="1"/>
</dbReference>
<name>A0A834VAE0_SARSC</name>
<dbReference type="Pfam" id="PF00651">
    <property type="entry name" value="BTB"/>
    <property type="match status" value="1"/>
</dbReference>
<evidence type="ECO:0000256" key="2">
    <source>
        <dbReference type="SAM" id="MobiDB-lite"/>
    </source>
</evidence>
<evidence type="ECO:0000313" key="6">
    <source>
        <dbReference type="EnsemblMetazoa" id="KAF7487949.1"/>
    </source>
</evidence>
<accession>A0A834VAE0</accession>
<protein>
    <recommendedName>
        <fullName evidence="8">BTB domain-containing protein</fullName>
    </recommendedName>
</protein>
<proteinExistence type="predicted"/>
<evidence type="ECO:0000259" key="3">
    <source>
        <dbReference type="PROSITE" id="PS50097"/>
    </source>
</evidence>
<feature type="domain" description="C2H2-type" evidence="4">
    <location>
        <begin position="299"/>
        <end position="326"/>
    </location>
</feature>
<dbReference type="InterPro" id="IPR011333">
    <property type="entry name" value="SKP1/BTB/POZ_sf"/>
</dbReference>
<evidence type="ECO:0008006" key="8">
    <source>
        <dbReference type="Google" id="ProtNLM"/>
    </source>
</evidence>
<reference evidence="6" key="3">
    <citation type="submission" date="2022-06" db="UniProtKB">
        <authorList>
            <consortium name="EnsemblMetazoa"/>
        </authorList>
    </citation>
    <scope>IDENTIFICATION</scope>
</reference>
<dbReference type="InterPro" id="IPR000210">
    <property type="entry name" value="BTB/POZ_dom"/>
</dbReference>
<evidence type="ECO:0000259" key="4">
    <source>
        <dbReference type="PROSITE" id="PS50157"/>
    </source>
</evidence>
<dbReference type="AlphaFoldDB" id="A0A834VAE0"/>
<evidence type="ECO:0000313" key="5">
    <source>
        <dbReference type="EMBL" id="KAF7487949.1"/>
    </source>
</evidence>
<organism evidence="5">
    <name type="scientific">Sarcoptes scabiei</name>
    <name type="common">Itch mite</name>
    <name type="synonym">Acarus scabiei</name>
    <dbReference type="NCBI Taxonomy" id="52283"/>
    <lineage>
        <taxon>Eukaryota</taxon>
        <taxon>Metazoa</taxon>
        <taxon>Ecdysozoa</taxon>
        <taxon>Arthropoda</taxon>
        <taxon>Chelicerata</taxon>
        <taxon>Arachnida</taxon>
        <taxon>Acari</taxon>
        <taxon>Acariformes</taxon>
        <taxon>Sarcoptiformes</taxon>
        <taxon>Astigmata</taxon>
        <taxon>Psoroptidia</taxon>
        <taxon>Sarcoptoidea</taxon>
        <taxon>Sarcoptidae</taxon>
        <taxon>Sarcoptinae</taxon>
        <taxon>Sarcoptes</taxon>
    </lineage>
</organism>
<dbReference type="SUPFAM" id="SSF54695">
    <property type="entry name" value="POZ domain"/>
    <property type="match status" value="1"/>
</dbReference>
<dbReference type="EMBL" id="WVUK01000066">
    <property type="protein sequence ID" value="KAF7487949.1"/>
    <property type="molecule type" value="Genomic_DNA"/>
</dbReference>